<dbReference type="GO" id="GO:0071108">
    <property type="term" value="P:protein K48-linked deubiquitination"/>
    <property type="evidence" value="ECO:0007669"/>
    <property type="project" value="TreeGrafter"/>
</dbReference>
<name>A0A4P9VVZ2_9FUNG</name>
<reference evidence="3" key="1">
    <citation type="journal article" date="2018" name="Nat. Microbiol.">
        <title>Leveraging single-cell genomics to expand the fungal tree of life.</title>
        <authorList>
            <person name="Ahrendt S.R."/>
            <person name="Quandt C.A."/>
            <person name="Ciobanu D."/>
            <person name="Clum A."/>
            <person name="Salamov A."/>
            <person name="Andreopoulos B."/>
            <person name="Cheng J.F."/>
            <person name="Woyke T."/>
            <person name="Pelin A."/>
            <person name="Henrissat B."/>
            <person name="Reynolds N.K."/>
            <person name="Benny G.L."/>
            <person name="Smith M.E."/>
            <person name="James T.Y."/>
            <person name="Grigoriev I.V."/>
        </authorList>
    </citation>
    <scope>NUCLEOTIDE SEQUENCE [LARGE SCALE GENOMIC DNA]</scope>
</reference>
<dbReference type="PANTHER" id="PTHR18063:SF6">
    <property type="entry name" value="UBIQUITIN CARBOXYL-TERMINAL HYDROLASE"/>
    <property type="match status" value="1"/>
</dbReference>
<dbReference type="InterPro" id="IPR033979">
    <property type="entry name" value="MINDY_domain"/>
</dbReference>
<evidence type="ECO:0000259" key="1">
    <source>
        <dbReference type="Pfam" id="PF04424"/>
    </source>
</evidence>
<dbReference type="Pfam" id="PF04424">
    <property type="entry name" value="MINDY_DUB"/>
    <property type="match status" value="1"/>
</dbReference>
<feature type="domain" description="MINDY deubiquitinase" evidence="1">
    <location>
        <begin position="1"/>
        <end position="148"/>
    </location>
</feature>
<dbReference type="PANTHER" id="PTHR18063">
    <property type="entry name" value="NF-E2 INDUCIBLE PROTEIN"/>
    <property type="match status" value="1"/>
</dbReference>
<dbReference type="GO" id="GO:0071944">
    <property type="term" value="C:cell periphery"/>
    <property type="evidence" value="ECO:0007669"/>
    <property type="project" value="TreeGrafter"/>
</dbReference>
<evidence type="ECO:0000313" key="3">
    <source>
        <dbReference type="Proteomes" id="UP000269721"/>
    </source>
</evidence>
<dbReference type="GO" id="GO:1990380">
    <property type="term" value="F:K48-linked deubiquitinase activity"/>
    <property type="evidence" value="ECO:0007669"/>
    <property type="project" value="InterPro"/>
</dbReference>
<sequence length="181" mass="19818">MFETFGVHLVHGWAVDPQEEETFNVVVREGGSYNRVVEMCIAGDEAGEKRLAGEEGEKAVHNGLVCRNFLATTASQLTYHGLSLLSETLPPNSLSVLFRNNHFHTLLKRGSGDLYTLVTDQGFLRTHGAVWESLGNLEGDSEFVDGLFRPFESGGVDEGAHGHEVHASVVVREGEDHADLE</sequence>
<keyword evidence="3" id="KW-1185">Reference proteome</keyword>
<dbReference type="AlphaFoldDB" id="A0A4P9VVZ2"/>
<accession>A0A4P9VVZ2</accession>
<dbReference type="EMBL" id="ML000764">
    <property type="protein sequence ID" value="RKO83854.1"/>
    <property type="molecule type" value="Genomic_DNA"/>
</dbReference>
<proteinExistence type="predicted"/>
<dbReference type="GO" id="GO:0005829">
    <property type="term" value="C:cytosol"/>
    <property type="evidence" value="ECO:0007669"/>
    <property type="project" value="TreeGrafter"/>
</dbReference>
<dbReference type="GO" id="GO:0016807">
    <property type="term" value="F:cysteine-type carboxypeptidase activity"/>
    <property type="evidence" value="ECO:0007669"/>
    <property type="project" value="TreeGrafter"/>
</dbReference>
<gene>
    <name evidence="2" type="ORF">BDK51DRAFT_23319</name>
</gene>
<dbReference type="Proteomes" id="UP000269721">
    <property type="component" value="Unassembled WGS sequence"/>
</dbReference>
<dbReference type="GO" id="GO:0004843">
    <property type="term" value="F:cysteine-type deubiquitinase activity"/>
    <property type="evidence" value="ECO:0007669"/>
    <property type="project" value="InterPro"/>
</dbReference>
<organism evidence="2 3">
    <name type="scientific">Blyttiomyces helicus</name>
    <dbReference type="NCBI Taxonomy" id="388810"/>
    <lineage>
        <taxon>Eukaryota</taxon>
        <taxon>Fungi</taxon>
        <taxon>Fungi incertae sedis</taxon>
        <taxon>Chytridiomycota</taxon>
        <taxon>Chytridiomycota incertae sedis</taxon>
        <taxon>Chytridiomycetes</taxon>
        <taxon>Chytridiomycetes incertae sedis</taxon>
        <taxon>Blyttiomyces</taxon>
    </lineage>
</organism>
<protein>
    <recommendedName>
        <fullName evidence="1">MINDY deubiquitinase domain-containing protein</fullName>
    </recommendedName>
</protein>
<dbReference type="OrthoDB" id="10261212at2759"/>
<dbReference type="InterPro" id="IPR007518">
    <property type="entry name" value="MINDY"/>
</dbReference>
<evidence type="ECO:0000313" key="2">
    <source>
        <dbReference type="EMBL" id="RKO83854.1"/>
    </source>
</evidence>